<dbReference type="Pfam" id="PF04075">
    <property type="entry name" value="F420H2_quin_red"/>
    <property type="match status" value="1"/>
</dbReference>
<dbReference type="GO" id="GO:0016491">
    <property type="term" value="F:oxidoreductase activity"/>
    <property type="evidence" value="ECO:0007669"/>
    <property type="project" value="InterPro"/>
</dbReference>
<dbReference type="Proteomes" id="UP000316256">
    <property type="component" value="Unassembled WGS sequence"/>
</dbReference>
<dbReference type="PANTHER" id="PTHR39428">
    <property type="entry name" value="F420H(2)-DEPENDENT QUINONE REDUCTASE RV1261C"/>
    <property type="match status" value="1"/>
</dbReference>
<dbReference type="RefSeq" id="WP_142094710.1">
    <property type="nucleotide sequence ID" value="NZ_VIGH01000001.1"/>
</dbReference>
<dbReference type="EMBL" id="VIGH01000001">
    <property type="protein sequence ID" value="TQF74625.1"/>
    <property type="molecule type" value="Genomic_DNA"/>
</dbReference>
<dbReference type="InterPro" id="IPR012349">
    <property type="entry name" value="Split_barrel_FMN-bd"/>
</dbReference>
<evidence type="ECO:0000256" key="1">
    <source>
        <dbReference type="ARBA" id="ARBA00008710"/>
    </source>
</evidence>
<evidence type="ECO:0000313" key="3">
    <source>
        <dbReference type="EMBL" id="TQF74625.1"/>
    </source>
</evidence>
<reference evidence="3 4" key="1">
    <citation type="submission" date="2019-06" db="EMBL/GenBank/DDBJ databases">
        <title>Rhodococcus spaelei sp. nov., isolated from a cave.</title>
        <authorList>
            <person name="Lee S.D."/>
        </authorList>
    </citation>
    <scope>NUCLEOTIDE SEQUENCE [LARGE SCALE GENOMIC DNA]</scope>
    <source>
        <strain evidence="3 4">C9-5</strain>
    </source>
</reference>
<proteinExistence type="inferred from homology"/>
<protein>
    <submittedName>
        <fullName evidence="3">Nitroreductase family deazaflavin-dependent oxidoreductase</fullName>
    </submittedName>
</protein>
<dbReference type="GO" id="GO:0070967">
    <property type="term" value="F:coenzyme F420 binding"/>
    <property type="evidence" value="ECO:0007669"/>
    <property type="project" value="TreeGrafter"/>
</dbReference>
<gene>
    <name evidence="3" type="ORF">FK531_00515</name>
</gene>
<evidence type="ECO:0000313" key="4">
    <source>
        <dbReference type="Proteomes" id="UP000316256"/>
    </source>
</evidence>
<accession>A0A541BQN7</accession>
<dbReference type="AlphaFoldDB" id="A0A541BQN7"/>
<keyword evidence="4" id="KW-1185">Reference proteome</keyword>
<comment type="caution">
    <text evidence="3">The sequence shown here is derived from an EMBL/GenBank/DDBJ whole genome shotgun (WGS) entry which is preliminary data.</text>
</comment>
<dbReference type="GO" id="GO:0005886">
    <property type="term" value="C:plasma membrane"/>
    <property type="evidence" value="ECO:0007669"/>
    <property type="project" value="TreeGrafter"/>
</dbReference>
<dbReference type="Gene3D" id="2.30.110.10">
    <property type="entry name" value="Electron Transport, Fmn-binding Protein, Chain A"/>
    <property type="match status" value="1"/>
</dbReference>
<dbReference type="PANTHER" id="PTHR39428:SF3">
    <property type="entry name" value="DEAZAFLAVIN-DEPENDENT NITROREDUCTASE"/>
    <property type="match status" value="1"/>
</dbReference>
<dbReference type="NCBIfam" id="TIGR00026">
    <property type="entry name" value="hi_GC_TIGR00026"/>
    <property type="match status" value="1"/>
</dbReference>
<dbReference type="InterPro" id="IPR004378">
    <property type="entry name" value="F420H2_quin_Rdtase"/>
</dbReference>
<name>A0A541BQN7_9NOCA</name>
<dbReference type="OrthoDB" id="163266at2"/>
<evidence type="ECO:0000256" key="2">
    <source>
        <dbReference type="ARBA" id="ARBA00049106"/>
    </source>
</evidence>
<comment type="similarity">
    <text evidence="1">Belongs to the F420H(2)-dependent quinone reductase family.</text>
</comment>
<sequence>MKVVSEPGPPAGVRRTLARLPIGLYRAHLGWLLGGRFLLLHHRGRKSGRPRQVVLEVVEHSPDRSYVLASGFGTKSDWYRNLLAAPDTTAQVGRRVLAVHASPIGVDEGAELMARYAGRHPRAGRALCKLMGFEVDGSRADFLAAGRRIPFVRLSPTGG</sequence>
<comment type="catalytic activity">
    <reaction evidence="2">
        <text>oxidized coenzyme F420-(gamma-L-Glu)(n) + a quinol + H(+) = reduced coenzyme F420-(gamma-L-Glu)(n) + a quinone</text>
        <dbReference type="Rhea" id="RHEA:39663"/>
        <dbReference type="Rhea" id="RHEA-COMP:12939"/>
        <dbReference type="Rhea" id="RHEA-COMP:14378"/>
        <dbReference type="ChEBI" id="CHEBI:15378"/>
        <dbReference type="ChEBI" id="CHEBI:24646"/>
        <dbReference type="ChEBI" id="CHEBI:132124"/>
        <dbReference type="ChEBI" id="CHEBI:133980"/>
        <dbReference type="ChEBI" id="CHEBI:139511"/>
    </reaction>
</comment>
<organism evidence="3 4">
    <name type="scientific">Rhodococcus spelaei</name>
    <dbReference type="NCBI Taxonomy" id="2546320"/>
    <lineage>
        <taxon>Bacteria</taxon>
        <taxon>Bacillati</taxon>
        <taxon>Actinomycetota</taxon>
        <taxon>Actinomycetes</taxon>
        <taxon>Mycobacteriales</taxon>
        <taxon>Nocardiaceae</taxon>
        <taxon>Rhodococcus</taxon>
    </lineage>
</organism>